<proteinExistence type="predicted"/>
<dbReference type="AlphaFoldDB" id="A0A2N7VY29"/>
<gene>
    <name evidence="1" type="ORF">C0Z18_05900</name>
</gene>
<evidence type="ECO:0008006" key="3">
    <source>
        <dbReference type="Google" id="ProtNLM"/>
    </source>
</evidence>
<accession>A0A2N7VY29</accession>
<evidence type="ECO:0000313" key="2">
    <source>
        <dbReference type="Proteomes" id="UP000235616"/>
    </source>
</evidence>
<comment type="caution">
    <text evidence="1">The sequence shown here is derived from an EMBL/GenBank/DDBJ whole genome shotgun (WGS) entry which is preliminary data.</text>
</comment>
<evidence type="ECO:0000313" key="1">
    <source>
        <dbReference type="EMBL" id="PMS22048.1"/>
    </source>
</evidence>
<reference evidence="1 2" key="1">
    <citation type="submission" date="2018-01" db="EMBL/GenBank/DDBJ databases">
        <title>Whole genome analyses suggest that Burkholderia sensu lato contains two further novel genera in the rhizoxinica-symbiotica group Mycetohabitans gen. nov., and Trinickia gen. nov.: implications for the evolution of diazotrophy and nodulation in the Burkholderiaceae.</title>
        <authorList>
            <person name="Estrada-de los Santos P."/>
            <person name="Palmer M."/>
            <person name="Chavez-Ramirez B."/>
            <person name="Beukes C."/>
            <person name="Steenkamp E.T."/>
            <person name="Hirsch A.M."/>
            <person name="Manyaka P."/>
            <person name="Maluk M."/>
            <person name="Lafos M."/>
            <person name="Crook M."/>
            <person name="Gross E."/>
            <person name="Simon M.F."/>
            <person name="Bueno dos Reis Junior F."/>
            <person name="Poole P.S."/>
            <person name="Venter S.N."/>
            <person name="James E.K."/>
        </authorList>
    </citation>
    <scope>NUCLEOTIDE SEQUENCE [LARGE SCALE GENOMIC DNA]</scope>
    <source>
        <strain evidence="1 2">GIMN1.004</strain>
    </source>
</reference>
<keyword evidence="2" id="KW-1185">Reference proteome</keyword>
<dbReference type="EMBL" id="PNYA01000004">
    <property type="protein sequence ID" value="PMS22048.1"/>
    <property type="molecule type" value="Genomic_DNA"/>
</dbReference>
<dbReference type="OrthoDB" id="8780858at2"/>
<organism evidence="1 2">
    <name type="scientific">Trinickia dabaoshanensis</name>
    <dbReference type="NCBI Taxonomy" id="564714"/>
    <lineage>
        <taxon>Bacteria</taxon>
        <taxon>Pseudomonadati</taxon>
        <taxon>Pseudomonadota</taxon>
        <taxon>Betaproteobacteria</taxon>
        <taxon>Burkholderiales</taxon>
        <taxon>Burkholderiaceae</taxon>
        <taxon>Trinickia</taxon>
    </lineage>
</organism>
<name>A0A2N7VY29_9BURK</name>
<sequence>MTVPISAITPPVSLPSVNAAGGPSDATPATFGNHAPEGLGARFREALEQARLVPEQSGHIQGPSTISQAVTQQDEAFGALTERINAFEAQSGNMSMQQVAAQTMAIQHAVTDEMVKIYTGTAVAQGGKSTVQTLMKNQ</sequence>
<dbReference type="Proteomes" id="UP000235616">
    <property type="component" value="Unassembled WGS sequence"/>
</dbReference>
<dbReference type="RefSeq" id="WP_102644448.1">
    <property type="nucleotide sequence ID" value="NZ_PNYA01000004.1"/>
</dbReference>
<dbReference type="Pfam" id="PF09487">
    <property type="entry name" value="HrpB2"/>
    <property type="match status" value="1"/>
</dbReference>
<protein>
    <recommendedName>
        <fullName evidence="3">Type III secretion protein HrpB2</fullName>
    </recommendedName>
</protein>
<dbReference type="InterPro" id="IPR013391">
    <property type="entry name" value="T3SS_HrpB2"/>
</dbReference>